<name>A0A286RLU8_9BACT</name>
<evidence type="ECO:0000313" key="2">
    <source>
        <dbReference type="EMBL" id="ASV76929.1"/>
    </source>
</evidence>
<dbReference type="KEGG" id="ttf:THTE_4328"/>
<evidence type="ECO:0000256" key="1">
    <source>
        <dbReference type="SAM" id="MobiDB-lite"/>
    </source>
</evidence>
<reference evidence="2 3" key="1">
    <citation type="journal article" name="Front. Microbiol.">
        <title>Sugar Metabolism of the First Thermophilic Planctomycete Thermogutta terrifontis: Comparative Genomic and Transcriptomic Approaches.</title>
        <authorList>
            <person name="Elcheninov A.G."/>
            <person name="Menzel P."/>
            <person name="Gudbergsdottir S.R."/>
            <person name="Slesarev A.I."/>
            <person name="Kadnikov V.V."/>
            <person name="Krogh A."/>
            <person name="Bonch-Osmolovskaya E.A."/>
            <person name="Peng X."/>
            <person name="Kublanov I.V."/>
        </authorList>
    </citation>
    <scope>NUCLEOTIDE SEQUENCE [LARGE SCALE GENOMIC DNA]</scope>
    <source>
        <strain evidence="2 3">R1</strain>
    </source>
</reference>
<dbReference type="Proteomes" id="UP000215086">
    <property type="component" value="Chromosome"/>
</dbReference>
<sequence>MFLTKNIRLRGPILTAWLQRGKESRRGASSAAFDEPRRGTLVRRVRGNG</sequence>
<organism evidence="2 3">
    <name type="scientific">Thermogutta terrifontis</name>
    <dbReference type="NCBI Taxonomy" id="1331910"/>
    <lineage>
        <taxon>Bacteria</taxon>
        <taxon>Pseudomonadati</taxon>
        <taxon>Planctomycetota</taxon>
        <taxon>Planctomycetia</taxon>
        <taxon>Pirellulales</taxon>
        <taxon>Thermoguttaceae</taxon>
        <taxon>Thermogutta</taxon>
    </lineage>
</organism>
<accession>A0A286RLU8</accession>
<gene>
    <name evidence="2" type="ORF">THTE_4328</name>
</gene>
<dbReference type="AlphaFoldDB" id="A0A286RLU8"/>
<keyword evidence="3" id="KW-1185">Reference proteome</keyword>
<feature type="region of interest" description="Disordered" evidence="1">
    <location>
        <begin position="23"/>
        <end position="49"/>
    </location>
</feature>
<evidence type="ECO:0000313" key="3">
    <source>
        <dbReference type="Proteomes" id="UP000215086"/>
    </source>
</evidence>
<dbReference type="EMBL" id="CP018477">
    <property type="protein sequence ID" value="ASV76929.1"/>
    <property type="molecule type" value="Genomic_DNA"/>
</dbReference>
<protein>
    <submittedName>
        <fullName evidence="2">Uncharacterized protein</fullName>
    </submittedName>
</protein>
<proteinExistence type="predicted"/>
<feature type="compositionally biased region" description="Basic residues" evidence="1">
    <location>
        <begin position="40"/>
        <end position="49"/>
    </location>
</feature>